<comment type="similarity">
    <text evidence="9 13">Belongs to the QueA family.</text>
</comment>
<keyword evidence="5 13" id="KW-0808">Transferase</keyword>
<dbReference type="HAMAP" id="MF_00113">
    <property type="entry name" value="QueA"/>
    <property type="match status" value="1"/>
</dbReference>
<dbReference type="EC" id="2.4.99.17" evidence="10 13"/>
<dbReference type="RefSeq" id="WP_031474228.1">
    <property type="nucleotide sequence ID" value="NZ_FOIL01000097.1"/>
</dbReference>
<dbReference type="eggNOG" id="COG0809">
    <property type="taxonomic scope" value="Bacteria"/>
</dbReference>
<dbReference type="Gene3D" id="2.40.10.240">
    <property type="entry name" value="QueA-like"/>
    <property type="match status" value="1"/>
</dbReference>
<dbReference type="Proteomes" id="UP000199820">
    <property type="component" value="Unassembled WGS sequence"/>
</dbReference>
<reference evidence="16 17" key="1">
    <citation type="submission" date="2016-10" db="EMBL/GenBank/DDBJ databases">
        <authorList>
            <person name="de Groot N.N."/>
        </authorList>
    </citation>
    <scope>NUCLEOTIDE SEQUENCE [LARGE SCALE GENOMIC DNA]</scope>
    <source>
        <strain evidence="15 17">F</strain>
        <strain evidence="14 16">KH1P1</strain>
    </source>
</reference>
<comment type="function">
    <text evidence="13">Transfers and isomerizes the ribose moiety from AdoMet to the 7-aminomethyl group of 7-deazaguanine (preQ1-tRNA) to give epoxyqueuosine (oQ-tRNA).</text>
</comment>
<evidence type="ECO:0000256" key="7">
    <source>
        <dbReference type="ARBA" id="ARBA00022785"/>
    </source>
</evidence>
<evidence type="ECO:0000256" key="8">
    <source>
        <dbReference type="ARBA" id="ARBA00052751"/>
    </source>
</evidence>
<evidence type="ECO:0000256" key="11">
    <source>
        <dbReference type="ARBA" id="ARBA00069325"/>
    </source>
</evidence>
<dbReference type="InterPro" id="IPR042119">
    <property type="entry name" value="QueA_dom2"/>
</dbReference>
<evidence type="ECO:0000313" key="15">
    <source>
        <dbReference type="EMBL" id="SFR89020.1"/>
    </source>
</evidence>
<dbReference type="Proteomes" id="UP000214760">
    <property type="component" value="Unassembled WGS sequence"/>
</dbReference>
<comment type="subunit">
    <text evidence="3 13">Monomer.</text>
</comment>
<sequence>MNVKDFDYDLPQELIAQDPLEDRASSRLLVLDKDTGKTEHKIFHDIIDYLNPGDALVINDTKVIPARLHGVKEDTGAHIEVLLLTRKKDDIWETLVKPGKKCKPGTVISFGDGLLKGTVVDVIEDGNRLIQFQYEGIFEEILDQLGQMPLPPYITHQLKDKNRYQTVYAEHEGSAAAPTAGLHFTKELLQRIEDKGVKIVHVTLHVGLGTFRPVKVDTIEEHQMHSEFYIVSQEAADTVNAVKKAGGRIICVGTTSCRTLESAADENGILHAKSSWTSIFIYPGYKFKILDCLITNFHLPQSTLVMLVSALAGREHILNAYKEAIAERYRFFSFGDAMFIH</sequence>
<evidence type="ECO:0000256" key="13">
    <source>
        <dbReference type="HAMAP-Rule" id="MF_00113"/>
    </source>
</evidence>
<dbReference type="NCBIfam" id="TIGR00113">
    <property type="entry name" value="queA"/>
    <property type="match status" value="1"/>
</dbReference>
<dbReference type="GO" id="GO:0051075">
    <property type="term" value="F:S-adenosylmethionine:tRNA ribosyltransferase-isomerase activity"/>
    <property type="evidence" value="ECO:0007669"/>
    <property type="project" value="UniProtKB-EC"/>
</dbReference>
<dbReference type="InterPro" id="IPR036100">
    <property type="entry name" value="QueA_sf"/>
</dbReference>
<dbReference type="FunFam" id="3.40.1780.10:FF:000001">
    <property type="entry name" value="S-adenosylmethionine:tRNA ribosyltransferase-isomerase"/>
    <property type="match status" value="1"/>
</dbReference>
<evidence type="ECO:0000256" key="2">
    <source>
        <dbReference type="ARBA" id="ARBA00004691"/>
    </source>
</evidence>
<evidence type="ECO:0000313" key="14">
    <source>
        <dbReference type="EMBL" id="SET99215.1"/>
    </source>
</evidence>
<evidence type="ECO:0000256" key="12">
    <source>
        <dbReference type="ARBA" id="ARBA00076160"/>
    </source>
</evidence>
<evidence type="ECO:0000313" key="16">
    <source>
        <dbReference type="Proteomes" id="UP000199820"/>
    </source>
</evidence>
<dbReference type="STRING" id="1526.SAMN02910262_02438"/>
<evidence type="ECO:0000256" key="4">
    <source>
        <dbReference type="ARBA" id="ARBA00022490"/>
    </source>
</evidence>
<dbReference type="Gene3D" id="3.40.1780.10">
    <property type="entry name" value="QueA-like"/>
    <property type="match status" value="1"/>
</dbReference>
<evidence type="ECO:0000256" key="6">
    <source>
        <dbReference type="ARBA" id="ARBA00022691"/>
    </source>
</evidence>
<comment type="catalytic activity">
    <reaction evidence="8 13">
        <text>7-aminomethyl-7-carbaguanosine(34) in tRNA + S-adenosyl-L-methionine = epoxyqueuosine(34) in tRNA + adenine + L-methionine + 2 H(+)</text>
        <dbReference type="Rhea" id="RHEA:32155"/>
        <dbReference type="Rhea" id="RHEA-COMP:10342"/>
        <dbReference type="Rhea" id="RHEA-COMP:18582"/>
        <dbReference type="ChEBI" id="CHEBI:15378"/>
        <dbReference type="ChEBI" id="CHEBI:16708"/>
        <dbReference type="ChEBI" id="CHEBI:57844"/>
        <dbReference type="ChEBI" id="CHEBI:59789"/>
        <dbReference type="ChEBI" id="CHEBI:82833"/>
        <dbReference type="ChEBI" id="CHEBI:194443"/>
        <dbReference type="EC" id="2.4.99.17"/>
    </reaction>
</comment>
<dbReference type="SUPFAM" id="SSF111337">
    <property type="entry name" value="QueA-like"/>
    <property type="match status" value="1"/>
</dbReference>
<dbReference type="NCBIfam" id="NF001140">
    <property type="entry name" value="PRK00147.1"/>
    <property type="match status" value="1"/>
</dbReference>
<keyword evidence="6 13" id="KW-0949">S-adenosyl-L-methionine</keyword>
<dbReference type="InterPro" id="IPR042118">
    <property type="entry name" value="QueA_dom1"/>
</dbReference>
<dbReference type="EMBL" id="FOZC01000017">
    <property type="protein sequence ID" value="SFR89020.1"/>
    <property type="molecule type" value="Genomic_DNA"/>
</dbReference>
<evidence type="ECO:0000256" key="10">
    <source>
        <dbReference type="ARBA" id="ARBA00066503"/>
    </source>
</evidence>
<dbReference type="EMBL" id="FOIL01000097">
    <property type="protein sequence ID" value="SET99215.1"/>
    <property type="molecule type" value="Genomic_DNA"/>
</dbReference>
<dbReference type="FunFam" id="2.40.10.240:FF:000002">
    <property type="entry name" value="S-adenosylmethionine:tRNA ribosyltransferase-isomerase"/>
    <property type="match status" value="1"/>
</dbReference>
<dbReference type="GO" id="GO:0005737">
    <property type="term" value="C:cytoplasm"/>
    <property type="evidence" value="ECO:0007669"/>
    <property type="project" value="UniProtKB-SubCell"/>
</dbReference>
<evidence type="ECO:0000313" key="17">
    <source>
        <dbReference type="Proteomes" id="UP000214760"/>
    </source>
</evidence>
<keyword evidence="7 13" id="KW-0671">Queuosine biosynthesis</keyword>
<accession>A0A1I6KDT2</accession>
<keyword evidence="15" id="KW-0413">Isomerase</keyword>
<keyword evidence="4 13" id="KW-0963">Cytoplasm</keyword>
<keyword evidence="16" id="KW-1185">Reference proteome</keyword>
<dbReference type="InterPro" id="IPR003699">
    <property type="entry name" value="QueA"/>
</dbReference>
<dbReference type="UniPathway" id="UPA00392"/>
<evidence type="ECO:0000256" key="5">
    <source>
        <dbReference type="ARBA" id="ARBA00022679"/>
    </source>
</evidence>
<organism evidence="15 17">
    <name type="scientific">[Clostridium] aminophilum</name>
    <dbReference type="NCBI Taxonomy" id="1526"/>
    <lineage>
        <taxon>Bacteria</taxon>
        <taxon>Bacillati</taxon>
        <taxon>Bacillota</taxon>
        <taxon>Clostridia</taxon>
        <taxon>Lachnospirales</taxon>
        <taxon>Lachnospiraceae</taxon>
    </lineage>
</organism>
<evidence type="ECO:0000256" key="9">
    <source>
        <dbReference type="ARBA" id="ARBA00061210"/>
    </source>
</evidence>
<dbReference type="PANTHER" id="PTHR30307:SF0">
    <property type="entry name" value="S-ADENOSYLMETHIONINE:TRNA RIBOSYLTRANSFERASE-ISOMERASE"/>
    <property type="match status" value="1"/>
</dbReference>
<dbReference type="PANTHER" id="PTHR30307">
    <property type="entry name" value="S-ADENOSYLMETHIONINE:TRNA RIBOSYLTRANSFERASE-ISOMERASE"/>
    <property type="match status" value="1"/>
</dbReference>
<dbReference type="AlphaFoldDB" id="A0A1I6KDT2"/>
<protein>
    <recommendedName>
        <fullName evidence="11 13">S-adenosylmethionine:tRNA ribosyltransferase-isomerase</fullName>
        <ecNumber evidence="10 13">2.4.99.17</ecNumber>
    </recommendedName>
    <alternativeName>
        <fullName evidence="12 13">Queuosine biosynthesis protein QueA</fullName>
    </alternativeName>
</protein>
<dbReference type="OrthoDB" id="9805933at2"/>
<proteinExistence type="inferred from homology"/>
<dbReference type="GO" id="GO:0008616">
    <property type="term" value="P:tRNA queuosine(34) biosynthetic process"/>
    <property type="evidence" value="ECO:0007669"/>
    <property type="project" value="UniProtKB-UniRule"/>
</dbReference>
<evidence type="ECO:0000256" key="3">
    <source>
        <dbReference type="ARBA" id="ARBA00011245"/>
    </source>
</evidence>
<gene>
    <name evidence="13" type="primary">queA</name>
    <name evidence="15" type="ORF">SAMN02910262_02438</name>
    <name evidence="14" type="ORF">SAMN04487771_10974</name>
</gene>
<dbReference type="Pfam" id="PF02547">
    <property type="entry name" value="Queuosine_synth"/>
    <property type="match status" value="1"/>
</dbReference>
<evidence type="ECO:0000256" key="1">
    <source>
        <dbReference type="ARBA" id="ARBA00004496"/>
    </source>
</evidence>
<comment type="pathway">
    <text evidence="2 13">tRNA modification; tRNA-queuosine biosynthesis.</text>
</comment>
<comment type="subcellular location">
    <subcellularLocation>
        <location evidence="1 13">Cytoplasm</location>
    </subcellularLocation>
</comment>
<name>A0A1I6KDT2_9FIRM</name>